<dbReference type="Proteomes" id="UP001195914">
    <property type="component" value="Unassembled WGS sequence"/>
</dbReference>
<proteinExistence type="predicted"/>
<sequence length="489" mass="55138">MHAQAAVDTAAKEIRALSLALLRGVENPELFPPHVQRLHALATKVQEERARRGIPQNALDARSFPLENAQRVVYAVYDRRSPQLFYLASREPPGIDLRGLFLMSLRNRNNKLLDYLARTDFSMLGIYPLESIARPGVPFSVISKARLAFWRAVTMLRVTTWLKGPGHASCKEMSVATQDGPTRHLRFRLKRINHDFGRVLCMADVKTLRKTADEILGQGNRHPHNTALLMEKASHSSVPETSTGAKSKAFWTVFSKRFKASMQIMSARDIVHVLKAFDASNQDTGVYVTAVLPLRQKVHELDKGGLISALHVLSQRLRKNTQQQLFRALANHVPNVMWQMNATEITATLWYLSHACHKDEALAAYMQSKFCTLSDDLKDIELGTAALAFARHGHSDPRLFEHIKSVLPIECSGEALFRVAWGLHIAGLEVAGLLHGRILTCLEHVRRSDRYIYNQVLKSRRSNVVEIWRSILRSTEYYNEVFGASPQAG</sequence>
<comment type="caution">
    <text evidence="1">The sequence shown here is derived from an EMBL/GenBank/DDBJ whole genome shotgun (WGS) entry which is preliminary data.</text>
</comment>
<name>A0AAD9G7Q9_BABDI</name>
<dbReference type="EMBL" id="JAHBMH010000073">
    <property type="protein sequence ID" value="KAK1933333.1"/>
    <property type="molecule type" value="Genomic_DNA"/>
</dbReference>
<organism evidence="1 2">
    <name type="scientific">Babesia divergens</name>
    <dbReference type="NCBI Taxonomy" id="32595"/>
    <lineage>
        <taxon>Eukaryota</taxon>
        <taxon>Sar</taxon>
        <taxon>Alveolata</taxon>
        <taxon>Apicomplexa</taxon>
        <taxon>Aconoidasida</taxon>
        <taxon>Piroplasmida</taxon>
        <taxon>Babesiidae</taxon>
        <taxon>Babesia</taxon>
    </lineage>
</organism>
<dbReference type="AlphaFoldDB" id="A0AAD9G7Q9"/>
<accession>A0AAD9G7Q9</accession>
<protein>
    <submittedName>
        <fullName evidence="1">Uncharacterized protein</fullName>
    </submittedName>
</protein>
<evidence type="ECO:0000313" key="2">
    <source>
        <dbReference type="Proteomes" id="UP001195914"/>
    </source>
</evidence>
<keyword evidence="2" id="KW-1185">Reference proteome</keyword>
<evidence type="ECO:0000313" key="1">
    <source>
        <dbReference type="EMBL" id="KAK1933333.1"/>
    </source>
</evidence>
<reference evidence="1" key="2">
    <citation type="submission" date="2021-05" db="EMBL/GenBank/DDBJ databases">
        <authorList>
            <person name="Pain A."/>
        </authorList>
    </citation>
    <scope>NUCLEOTIDE SEQUENCE</scope>
    <source>
        <strain evidence="1">1802A</strain>
    </source>
</reference>
<reference evidence="1" key="1">
    <citation type="journal article" date="2014" name="Nucleic Acids Res.">
        <title>The evolutionary dynamics of variant antigen genes in Babesia reveal a history of genomic innovation underlying host-parasite interaction.</title>
        <authorList>
            <person name="Jackson A.P."/>
            <person name="Otto T.D."/>
            <person name="Darby A."/>
            <person name="Ramaprasad A."/>
            <person name="Xia D."/>
            <person name="Echaide I.E."/>
            <person name="Farber M."/>
            <person name="Gahlot S."/>
            <person name="Gamble J."/>
            <person name="Gupta D."/>
            <person name="Gupta Y."/>
            <person name="Jackson L."/>
            <person name="Malandrin L."/>
            <person name="Malas T.B."/>
            <person name="Moussa E."/>
            <person name="Nair M."/>
            <person name="Reid A.J."/>
            <person name="Sanders M."/>
            <person name="Sharma J."/>
            <person name="Tracey A."/>
            <person name="Quail M.A."/>
            <person name="Weir W."/>
            <person name="Wastling J.M."/>
            <person name="Hall N."/>
            <person name="Willadsen P."/>
            <person name="Lingelbach K."/>
            <person name="Shiels B."/>
            <person name="Tait A."/>
            <person name="Berriman M."/>
            <person name="Allred D.R."/>
            <person name="Pain A."/>
        </authorList>
    </citation>
    <scope>NUCLEOTIDE SEQUENCE</scope>
    <source>
        <strain evidence="1">1802A</strain>
    </source>
</reference>
<gene>
    <name evidence="1" type="ORF">X943_003175</name>
</gene>